<reference evidence="2" key="1">
    <citation type="submission" date="2021-02" db="EMBL/GenBank/DDBJ databases">
        <authorList>
            <person name="Dougan E. K."/>
            <person name="Rhodes N."/>
            <person name="Thang M."/>
            <person name="Chan C."/>
        </authorList>
    </citation>
    <scope>NUCLEOTIDE SEQUENCE</scope>
</reference>
<keyword evidence="1" id="KW-0812">Transmembrane</keyword>
<feature type="transmembrane region" description="Helical" evidence="1">
    <location>
        <begin position="78"/>
        <end position="98"/>
    </location>
</feature>
<accession>A0A812UNN8</accession>
<dbReference type="OrthoDB" id="410681at2759"/>
<evidence type="ECO:0000313" key="3">
    <source>
        <dbReference type="Proteomes" id="UP000649617"/>
    </source>
</evidence>
<evidence type="ECO:0000256" key="1">
    <source>
        <dbReference type="SAM" id="Phobius"/>
    </source>
</evidence>
<dbReference type="EMBL" id="CAJNIZ010037413">
    <property type="protein sequence ID" value="CAE7571107.1"/>
    <property type="molecule type" value="Genomic_DNA"/>
</dbReference>
<protein>
    <submittedName>
        <fullName evidence="2">Uncharacterized protein</fullName>
    </submittedName>
</protein>
<feature type="transmembrane region" description="Helical" evidence="1">
    <location>
        <begin position="110"/>
        <end position="129"/>
    </location>
</feature>
<name>A0A812UNN8_SYMPI</name>
<sequence>MATGAIDIWRRRSLMRSCAAMLSVQREFRRHCPAEVDMLPILDLSDVKTLVGWRKLRQLCNEWGKFYHVRIRAFTAQFLFLMLLVVGDLLTGMLLPGYTEFSDVSVTSMTVSAGICTLLICGIVLMVFLGNEVNASYERHVYLLFRQRSLMLAMSLEQSKKTKHCESLRPLHPEASTLVECSELISALCEELDFEGKVKPLTLFGLRLGWSLLSALNFIPLGIATTVFSFCSESGQDRCRL</sequence>
<evidence type="ECO:0000313" key="2">
    <source>
        <dbReference type="EMBL" id="CAE7571107.1"/>
    </source>
</evidence>
<dbReference type="AlphaFoldDB" id="A0A812UNN8"/>
<comment type="caution">
    <text evidence="2">The sequence shown here is derived from an EMBL/GenBank/DDBJ whole genome shotgun (WGS) entry which is preliminary data.</text>
</comment>
<keyword evidence="3" id="KW-1185">Reference proteome</keyword>
<dbReference type="Proteomes" id="UP000649617">
    <property type="component" value="Unassembled WGS sequence"/>
</dbReference>
<keyword evidence="1" id="KW-1133">Transmembrane helix</keyword>
<proteinExistence type="predicted"/>
<keyword evidence="1" id="KW-0472">Membrane</keyword>
<gene>
    <name evidence="2" type="ORF">SPIL2461_LOCUS15378</name>
</gene>
<feature type="transmembrane region" description="Helical" evidence="1">
    <location>
        <begin position="208"/>
        <end position="230"/>
    </location>
</feature>
<organism evidence="2 3">
    <name type="scientific">Symbiodinium pilosum</name>
    <name type="common">Dinoflagellate</name>
    <dbReference type="NCBI Taxonomy" id="2952"/>
    <lineage>
        <taxon>Eukaryota</taxon>
        <taxon>Sar</taxon>
        <taxon>Alveolata</taxon>
        <taxon>Dinophyceae</taxon>
        <taxon>Suessiales</taxon>
        <taxon>Symbiodiniaceae</taxon>
        <taxon>Symbiodinium</taxon>
    </lineage>
</organism>